<reference evidence="2" key="1">
    <citation type="submission" date="2020-03" db="EMBL/GenBank/DDBJ databases">
        <title>The deep terrestrial virosphere.</title>
        <authorList>
            <person name="Holmfeldt K."/>
            <person name="Nilsson E."/>
            <person name="Simone D."/>
            <person name="Lopez-Fernandez M."/>
            <person name="Wu X."/>
            <person name="de Brujin I."/>
            <person name="Lundin D."/>
            <person name="Andersson A."/>
            <person name="Bertilsson S."/>
            <person name="Dopson M."/>
        </authorList>
    </citation>
    <scope>NUCLEOTIDE SEQUENCE</scope>
    <source>
        <strain evidence="2">MM415A01046</strain>
    </source>
</reference>
<name>A0A6M3K9V2_9ZZZZ</name>
<dbReference type="AlphaFoldDB" id="A0A6M3K9V2"/>
<gene>
    <name evidence="2" type="ORF">MM415A01046_0014</name>
</gene>
<evidence type="ECO:0000313" key="2">
    <source>
        <dbReference type="EMBL" id="QJA78617.1"/>
    </source>
</evidence>
<organism evidence="2">
    <name type="scientific">viral metagenome</name>
    <dbReference type="NCBI Taxonomy" id="1070528"/>
    <lineage>
        <taxon>unclassified sequences</taxon>
        <taxon>metagenomes</taxon>
        <taxon>organismal metagenomes</taxon>
    </lineage>
</organism>
<dbReference type="EMBL" id="MT142345">
    <property type="protein sequence ID" value="QJA78617.1"/>
    <property type="molecule type" value="Genomic_DNA"/>
</dbReference>
<evidence type="ECO:0000256" key="1">
    <source>
        <dbReference type="SAM" id="MobiDB-lite"/>
    </source>
</evidence>
<protein>
    <submittedName>
        <fullName evidence="2">Uncharacterized protein</fullName>
    </submittedName>
</protein>
<feature type="region of interest" description="Disordered" evidence="1">
    <location>
        <begin position="1"/>
        <end position="50"/>
    </location>
</feature>
<feature type="compositionally biased region" description="Basic and acidic residues" evidence="1">
    <location>
        <begin position="14"/>
        <end position="34"/>
    </location>
</feature>
<accession>A0A6M3K9V2</accession>
<proteinExistence type="predicted"/>
<sequence>MAKSIAKTHLRNPSIEESRNGEHLRTAHKSDPPRKTVQMYRPNKEGTSSA</sequence>
<feature type="compositionally biased region" description="Basic residues" evidence="1">
    <location>
        <begin position="1"/>
        <end position="10"/>
    </location>
</feature>